<keyword evidence="5" id="KW-1185">Reference proteome</keyword>
<dbReference type="Gene3D" id="6.10.140.1960">
    <property type="match status" value="2"/>
</dbReference>
<dbReference type="KEGG" id="ccb:Clocel_4049"/>
<dbReference type="STRING" id="573061.Clocel_4049"/>
<dbReference type="eggNOG" id="COG1633">
    <property type="taxonomic scope" value="Bacteria"/>
</dbReference>
<evidence type="ECO:0000256" key="1">
    <source>
        <dbReference type="ARBA" id="ARBA00033738"/>
    </source>
</evidence>
<dbReference type="CDD" id="cd00657">
    <property type="entry name" value="Ferritin_like"/>
    <property type="match status" value="1"/>
</dbReference>
<accession>D9SLS5</accession>
<dbReference type="PANTHER" id="PTHR37165:SF1">
    <property type="entry name" value="TYPE 1 ENCAPSULIN SHELL PROTEIN"/>
    <property type="match status" value="1"/>
</dbReference>
<comment type="subcellular location">
    <subcellularLocation>
        <location evidence="1">Encapsulin nanocompartment</location>
    </subcellularLocation>
</comment>
<dbReference type="HOGENOM" id="CLU_1560262_0_0_9"/>
<keyword evidence="2" id="KW-1284">Encapsulin nanocompartment</keyword>
<dbReference type="Pfam" id="PF02915">
    <property type="entry name" value="Rubrerythrin"/>
    <property type="match status" value="1"/>
</dbReference>
<name>D9SLS5_CLOC7</name>
<feature type="domain" description="Rubrerythrin diiron-binding" evidence="3">
    <location>
        <begin position="19"/>
        <end position="158"/>
    </location>
</feature>
<dbReference type="InterPro" id="IPR051429">
    <property type="entry name" value="Encapsulin_nc"/>
</dbReference>
<dbReference type="GO" id="GO:0140737">
    <property type="term" value="C:encapsulin nanocompartment"/>
    <property type="evidence" value="ECO:0007669"/>
    <property type="project" value="UniProtKB-SubCell"/>
</dbReference>
<protein>
    <submittedName>
        <fullName evidence="4">Rubrerythrin family protein</fullName>
    </submittedName>
</protein>
<dbReference type="InterPro" id="IPR003251">
    <property type="entry name" value="Rr_diiron-bd_dom"/>
</dbReference>
<dbReference type="AlphaFoldDB" id="D9SLS5"/>
<dbReference type="OrthoDB" id="9811690at2"/>
<evidence type="ECO:0000313" key="4">
    <source>
        <dbReference type="EMBL" id="ADL53712.1"/>
    </source>
</evidence>
<gene>
    <name evidence="4" type="ordered locus">Clocel_4049</name>
</gene>
<dbReference type="PANTHER" id="PTHR37165">
    <property type="entry name" value="PEPTIDASE U56 FAMILY"/>
    <property type="match status" value="1"/>
</dbReference>
<sequence length="171" mass="20013">MSYTTNRQPQGILKNDETFLREGLVAEIVAINDYNHFLTFTENKEVRDIFHHIMKEEKEHYGLFLQALRTIDSEQENLSKDMAEHIKISAKHSYKDYSGGKENRSLLLTYIREAIKGEFEAIILYEDFLSNTQNKALFKLIKEVTSDEKEHVEELTRALILLDKDKYGPLI</sequence>
<evidence type="ECO:0000313" key="5">
    <source>
        <dbReference type="Proteomes" id="UP000002730"/>
    </source>
</evidence>
<dbReference type="EMBL" id="CP002160">
    <property type="protein sequence ID" value="ADL53712.1"/>
    <property type="molecule type" value="Genomic_DNA"/>
</dbReference>
<dbReference type="RefSeq" id="WP_010074061.1">
    <property type="nucleotide sequence ID" value="NC_014393.1"/>
</dbReference>
<evidence type="ECO:0000259" key="3">
    <source>
        <dbReference type="Pfam" id="PF02915"/>
    </source>
</evidence>
<dbReference type="GO" id="GO:0016491">
    <property type="term" value="F:oxidoreductase activity"/>
    <property type="evidence" value="ECO:0007669"/>
    <property type="project" value="InterPro"/>
</dbReference>
<reference evidence="4 5" key="1">
    <citation type="submission" date="2010-08" db="EMBL/GenBank/DDBJ databases">
        <title>Complete sequence of Clostridium cellulovorans 743B.</title>
        <authorList>
            <consortium name="US DOE Joint Genome Institute"/>
            <person name="Lucas S."/>
            <person name="Copeland A."/>
            <person name="Lapidus A."/>
            <person name="Cheng J.-F."/>
            <person name="Bruce D."/>
            <person name="Goodwin L."/>
            <person name="Pitluck S."/>
            <person name="Chertkov O."/>
            <person name="Detter J.C."/>
            <person name="Han C."/>
            <person name="Tapia R."/>
            <person name="Land M."/>
            <person name="Hauser L."/>
            <person name="Chang Y.-J."/>
            <person name="Jeffries C."/>
            <person name="Kyrpides N."/>
            <person name="Ivanova N."/>
            <person name="Mikhailova N."/>
            <person name="Hemme C.L."/>
            <person name="Woyke T."/>
        </authorList>
    </citation>
    <scope>NUCLEOTIDE SEQUENCE [LARGE SCALE GENOMIC DNA]</scope>
    <source>
        <strain evidence="5">ATCC 35296 / DSM 3052 / OCM 3 / 743B</strain>
    </source>
</reference>
<proteinExistence type="predicted"/>
<dbReference type="InterPro" id="IPR009078">
    <property type="entry name" value="Ferritin-like_SF"/>
</dbReference>
<dbReference type="Proteomes" id="UP000002730">
    <property type="component" value="Chromosome"/>
</dbReference>
<evidence type="ECO:0000256" key="2">
    <source>
        <dbReference type="ARBA" id="ARBA00033787"/>
    </source>
</evidence>
<dbReference type="SUPFAM" id="SSF47240">
    <property type="entry name" value="Ferritin-like"/>
    <property type="match status" value="2"/>
</dbReference>
<dbReference type="GO" id="GO:0046872">
    <property type="term" value="F:metal ion binding"/>
    <property type="evidence" value="ECO:0007669"/>
    <property type="project" value="InterPro"/>
</dbReference>
<organism evidence="4 5">
    <name type="scientific">Clostridium cellulovorans (strain ATCC 35296 / DSM 3052 / OCM 3 / 743B)</name>
    <dbReference type="NCBI Taxonomy" id="573061"/>
    <lineage>
        <taxon>Bacteria</taxon>
        <taxon>Bacillati</taxon>
        <taxon>Bacillota</taxon>
        <taxon>Clostridia</taxon>
        <taxon>Eubacteriales</taxon>
        <taxon>Clostridiaceae</taxon>
        <taxon>Clostridium</taxon>
    </lineage>
</organism>